<evidence type="ECO:0000313" key="1">
    <source>
        <dbReference type="EMBL" id="KAF2474672.1"/>
    </source>
</evidence>
<keyword evidence="2" id="KW-1185">Reference proteome</keyword>
<dbReference type="EMBL" id="MU003497">
    <property type="protein sequence ID" value="KAF2474672.1"/>
    <property type="molecule type" value="Genomic_DNA"/>
</dbReference>
<evidence type="ECO:0000313" key="2">
    <source>
        <dbReference type="Proteomes" id="UP000799755"/>
    </source>
</evidence>
<comment type="caution">
    <text evidence="1">The sequence shown here is derived from an EMBL/GenBank/DDBJ whole genome shotgun (WGS) entry which is preliminary data.</text>
</comment>
<sequence>MGLAAPKNRTRLSSDPQNKHWSSNTDRFGHRLLTSQGWTPGSSLGAKEASHASHYTAGSHSHVRVLLKDDTLGLGAKRGSERPENFGLAGLESILGRLNGKEEEVKKEQERKEQVERKSWVNRRYGFMNFVSGGFLVGDRIQKRIKKEVKGDVGEDIESEDEAVEKKSKKRKREKDDGNVKGESVDEQPKLKRKKKSMDLRSAVTTGGAPQADSSKIKSKSKKEKERKEKKSNKSKKSSTSSSTSTSESAKPLQEDAVFDKSKRKAEKRARKDEKKLKKALKRAAKETARPDPNTYEPTSLSSISEAEETDEATSVPISGPTTGTSTPLTSVSGLSFGAGGRHAVRQRYIRQKKMASMDPQALKEILMIKSPA</sequence>
<reference evidence="1" key="1">
    <citation type="journal article" date="2020" name="Stud. Mycol.">
        <title>101 Dothideomycetes genomes: a test case for predicting lifestyles and emergence of pathogens.</title>
        <authorList>
            <person name="Haridas S."/>
            <person name="Albert R."/>
            <person name="Binder M."/>
            <person name="Bloem J."/>
            <person name="Labutti K."/>
            <person name="Salamov A."/>
            <person name="Andreopoulos B."/>
            <person name="Baker S."/>
            <person name="Barry K."/>
            <person name="Bills G."/>
            <person name="Bluhm B."/>
            <person name="Cannon C."/>
            <person name="Castanera R."/>
            <person name="Culley D."/>
            <person name="Daum C."/>
            <person name="Ezra D."/>
            <person name="Gonzalez J."/>
            <person name="Henrissat B."/>
            <person name="Kuo A."/>
            <person name="Liang C."/>
            <person name="Lipzen A."/>
            <person name="Lutzoni F."/>
            <person name="Magnuson J."/>
            <person name="Mondo S."/>
            <person name="Nolan M."/>
            <person name="Ohm R."/>
            <person name="Pangilinan J."/>
            <person name="Park H.-J."/>
            <person name="Ramirez L."/>
            <person name="Alfaro M."/>
            <person name="Sun H."/>
            <person name="Tritt A."/>
            <person name="Yoshinaga Y."/>
            <person name="Zwiers L.-H."/>
            <person name="Turgeon B."/>
            <person name="Goodwin S."/>
            <person name="Spatafora J."/>
            <person name="Crous P."/>
            <person name="Grigoriev I."/>
        </authorList>
    </citation>
    <scope>NUCLEOTIDE SEQUENCE</scope>
    <source>
        <strain evidence="1">ATCC 200398</strain>
    </source>
</reference>
<organism evidence="1 2">
    <name type="scientific">Lindgomyces ingoldianus</name>
    <dbReference type="NCBI Taxonomy" id="673940"/>
    <lineage>
        <taxon>Eukaryota</taxon>
        <taxon>Fungi</taxon>
        <taxon>Dikarya</taxon>
        <taxon>Ascomycota</taxon>
        <taxon>Pezizomycotina</taxon>
        <taxon>Dothideomycetes</taxon>
        <taxon>Pleosporomycetidae</taxon>
        <taxon>Pleosporales</taxon>
        <taxon>Lindgomycetaceae</taxon>
        <taxon>Lindgomyces</taxon>
    </lineage>
</organism>
<dbReference type="Proteomes" id="UP000799755">
    <property type="component" value="Unassembled WGS sequence"/>
</dbReference>
<accession>A0ACB6R824</accession>
<gene>
    <name evidence="1" type="ORF">BDR25DRAFT_340436</name>
</gene>
<proteinExistence type="predicted"/>
<protein>
    <submittedName>
        <fullName evidence="1">Uncharacterized protein</fullName>
    </submittedName>
</protein>
<name>A0ACB6R824_9PLEO</name>